<comment type="caution">
    <text evidence="1">The sequence shown here is derived from an EMBL/GenBank/DDBJ whole genome shotgun (WGS) entry which is preliminary data.</text>
</comment>
<dbReference type="Proteomes" id="UP001430953">
    <property type="component" value="Unassembled WGS sequence"/>
</dbReference>
<evidence type="ECO:0000313" key="1">
    <source>
        <dbReference type="EMBL" id="KAL0122657.1"/>
    </source>
</evidence>
<accession>A0AAW2G5D1</accession>
<keyword evidence="2" id="KW-1185">Reference proteome</keyword>
<gene>
    <name evidence="1" type="ORF">PUN28_007408</name>
</gene>
<organism evidence="1 2">
    <name type="scientific">Cardiocondyla obscurior</name>
    <dbReference type="NCBI Taxonomy" id="286306"/>
    <lineage>
        <taxon>Eukaryota</taxon>
        <taxon>Metazoa</taxon>
        <taxon>Ecdysozoa</taxon>
        <taxon>Arthropoda</taxon>
        <taxon>Hexapoda</taxon>
        <taxon>Insecta</taxon>
        <taxon>Pterygota</taxon>
        <taxon>Neoptera</taxon>
        <taxon>Endopterygota</taxon>
        <taxon>Hymenoptera</taxon>
        <taxon>Apocrita</taxon>
        <taxon>Aculeata</taxon>
        <taxon>Formicoidea</taxon>
        <taxon>Formicidae</taxon>
        <taxon>Myrmicinae</taxon>
        <taxon>Cardiocondyla</taxon>
    </lineage>
</organism>
<dbReference type="AlphaFoldDB" id="A0AAW2G5D1"/>
<sequence>MCIYDWLPYKDLYTALSMLTHRLNVSLESLSRDTRNLFVLQDYPVWKFRSNSVVKKKSHKIDDLALLMILHNHDVCTDNMVSNIRRPHDFTHVECRPFLTLCASFELASLFVYRRIRYYRWLFNTISYEHNTIRKKNHVGVKRRSISVAHVSVIILYSIYKTYICDVEAHAHIYTTLWC</sequence>
<proteinExistence type="predicted"/>
<reference evidence="1 2" key="1">
    <citation type="submission" date="2023-03" db="EMBL/GenBank/DDBJ databases">
        <title>High recombination rates correlate with genetic variation in Cardiocondyla obscurior ants.</title>
        <authorList>
            <person name="Errbii M."/>
        </authorList>
    </citation>
    <scope>NUCLEOTIDE SEQUENCE [LARGE SCALE GENOMIC DNA]</scope>
    <source>
        <strain evidence="1">Alpha-2009</strain>
        <tissue evidence="1">Whole body</tissue>
    </source>
</reference>
<evidence type="ECO:0000313" key="2">
    <source>
        <dbReference type="Proteomes" id="UP001430953"/>
    </source>
</evidence>
<protein>
    <submittedName>
        <fullName evidence="1">Uncharacterized protein</fullName>
    </submittedName>
</protein>
<name>A0AAW2G5D1_9HYME</name>
<dbReference type="EMBL" id="JADYXP020000006">
    <property type="protein sequence ID" value="KAL0122657.1"/>
    <property type="molecule type" value="Genomic_DNA"/>
</dbReference>